<dbReference type="AlphaFoldDB" id="A0A8J2TZA3"/>
<feature type="compositionally biased region" description="Basic and acidic residues" evidence="1">
    <location>
        <begin position="94"/>
        <end position="117"/>
    </location>
</feature>
<protein>
    <recommendedName>
        <fullName evidence="3">DUF4349 domain-containing protein</fullName>
    </recommendedName>
</protein>
<evidence type="ECO:0000313" key="5">
    <source>
        <dbReference type="Proteomes" id="UP000616114"/>
    </source>
</evidence>
<feature type="compositionally biased region" description="Low complexity" evidence="1">
    <location>
        <begin position="298"/>
        <end position="308"/>
    </location>
</feature>
<feature type="domain" description="DUF4349" evidence="3">
    <location>
        <begin position="72"/>
        <end position="277"/>
    </location>
</feature>
<dbReference type="Pfam" id="PF14257">
    <property type="entry name" value="DUF4349"/>
    <property type="match status" value="1"/>
</dbReference>
<feature type="region of interest" description="Disordered" evidence="1">
    <location>
        <begin position="44"/>
        <end position="66"/>
    </location>
</feature>
<dbReference type="Proteomes" id="UP000616114">
    <property type="component" value="Unassembled WGS sequence"/>
</dbReference>
<keyword evidence="2" id="KW-0472">Membrane</keyword>
<comment type="caution">
    <text evidence="4">The sequence shown here is derived from an EMBL/GenBank/DDBJ whole genome shotgun (WGS) entry which is preliminary data.</text>
</comment>
<keyword evidence="2" id="KW-1133">Transmembrane helix</keyword>
<keyword evidence="5" id="KW-1185">Reference proteome</keyword>
<feature type="region of interest" description="Disordered" evidence="1">
    <location>
        <begin position="288"/>
        <end position="384"/>
    </location>
</feature>
<keyword evidence="2" id="KW-0812">Transmembrane</keyword>
<evidence type="ECO:0000256" key="2">
    <source>
        <dbReference type="SAM" id="Phobius"/>
    </source>
</evidence>
<evidence type="ECO:0000256" key="1">
    <source>
        <dbReference type="SAM" id="MobiDB-lite"/>
    </source>
</evidence>
<reference evidence="4" key="1">
    <citation type="journal article" date="2014" name="Int. J. Syst. Evol. Microbiol.">
        <title>Complete genome sequence of Corynebacterium casei LMG S-19264T (=DSM 44701T), isolated from a smear-ripened cheese.</title>
        <authorList>
            <consortium name="US DOE Joint Genome Institute (JGI-PGF)"/>
            <person name="Walter F."/>
            <person name="Albersmeier A."/>
            <person name="Kalinowski J."/>
            <person name="Ruckert C."/>
        </authorList>
    </citation>
    <scope>NUCLEOTIDE SEQUENCE</scope>
    <source>
        <strain evidence="4">CGMCC 1.12785</strain>
    </source>
</reference>
<gene>
    <name evidence="4" type="ORF">GCM10011333_23760</name>
</gene>
<sequence>MPKLQRPAGEPETRVSVTVMRRLLAILAFALTTSFALTACGAMPDRSEGSGSGVSADEAEAGAPAESIDSNRHVITTARATIVVDDPSASAEDLAARTQERGGHVDQRRERAGDDGATRASLTVRVPAEALDAFLAELDELGEVTERSQSAQDVTGTVRDLDARIGALEVSIDRLEGIMAEAGNSTELLEAEEMLSERQGELESLIAERNALGEQVEMSTLEVELIAAEDRAVEPGGFLGGLQSGWNALLGFVNVLFVALGALLPWLIVLALPGFLLYRLLRKRARRRAASRPPMPVPAGHAPRMAPAPGGPVPGGAAYPATGPVPPGAPSPTQSAPASPPAGAPAPPPQTGTAAAPGGGDAPHGPASGDEGDPPPAGRDTTPS</sequence>
<feature type="compositionally biased region" description="Pro residues" evidence="1">
    <location>
        <begin position="338"/>
        <end position="350"/>
    </location>
</feature>
<accession>A0A8J2TZA3</accession>
<feature type="region of interest" description="Disordered" evidence="1">
    <location>
        <begin position="89"/>
        <end position="117"/>
    </location>
</feature>
<organism evidence="4 5">
    <name type="scientific">Sediminivirga luteola</name>
    <dbReference type="NCBI Taxonomy" id="1774748"/>
    <lineage>
        <taxon>Bacteria</taxon>
        <taxon>Bacillati</taxon>
        <taxon>Actinomycetota</taxon>
        <taxon>Actinomycetes</taxon>
        <taxon>Micrococcales</taxon>
        <taxon>Brevibacteriaceae</taxon>
        <taxon>Sediminivirga</taxon>
    </lineage>
</organism>
<evidence type="ECO:0000259" key="3">
    <source>
        <dbReference type="Pfam" id="PF14257"/>
    </source>
</evidence>
<name>A0A8J2TZA3_9MICO</name>
<dbReference type="EMBL" id="BMFY01000010">
    <property type="protein sequence ID" value="GGA19894.1"/>
    <property type="molecule type" value="Genomic_DNA"/>
</dbReference>
<dbReference type="InterPro" id="IPR025645">
    <property type="entry name" value="DUF4349"/>
</dbReference>
<reference evidence="4" key="2">
    <citation type="submission" date="2020-09" db="EMBL/GenBank/DDBJ databases">
        <authorList>
            <person name="Sun Q."/>
            <person name="Zhou Y."/>
        </authorList>
    </citation>
    <scope>NUCLEOTIDE SEQUENCE</scope>
    <source>
        <strain evidence="4">CGMCC 1.12785</strain>
    </source>
</reference>
<proteinExistence type="predicted"/>
<feature type="transmembrane region" description="Helical" evidence="2">
    <location>
        <begin position="249"/>
        <end position="278"/>
    </location>
</feature>
<evidence type="ECO:0000313" key="4">
    <source>
        <dbReference type="EMBL" id="GGA19894.1"/>
    </source>
</evidence>